<evidence type="ECO:0000313" key="3">
    <source>
        <dbReference type="Proteomes" id="UP001174839"/>
    </source>
</evidence>
<evidence type="ECO:0000313" key="2">
    <source>
        <dbReference type="EMBL" id="MDM9630425.1"/>
    </source>
</evidence>
<protein>
    <recommendedName>
        <fullName evidence="4">Phospholipase/carboxylesterase/thioesterase domain-containing protein</fullName>
    </recommendedName>
</protein>
<keyword evidence="3" id="KW-1185">Reference proteome</keyword>
<proteinExistence type="predicted"/>
<dbReference type="SUPFAM" id="SSF53474">
    <property type="entry name" value="alpha/beta-Hydrolases"/>
    <property type="match status" value="1"/>
</dbReference>
<evidence type="ECO:0000256" key="1">
    <source>
        <dbReference type="SAM" id="Coils"/>
    </source>
</evidence>
<reference evidence="2" key="1">
    <citation type="submission" date="2023-06" db="EMBL/GenBank/DDBJ databases">
        <title>Robiginitalea aurantiacus sp. nov. and Algoriphagus sediminis sp. nov., isolated from coastal sediment.</title>
        <authorList>
            <person name="Zhou Z.Y."/>
            <person name="An J."/>
            <person name="Jia Y.W."/>
            <person name="Du Z.J."/>
        </authorList>
    </citation>
    <scope>NUCLEOTIDE SEQUENCE</scope>
    <source>
        <strain evidence="2">M39</strain>
    </source>
</reference>
<dbReference type="Gene3D" id="3.40.50.1820">
    <property type="entry name" value="alpha/beta hydrolase"/>
    <property type="match status" value="1"/>
</dbReference>
<evidence type="ECO:0008006" key="4">
    <source>
        <dbReference type="Google" id="ProtNLM"/>
    </source>
</evidence>
<organism evidence="2 3">
    <name type="scientific">Robiginitalea aurantiaca</name>
    <dbReference type="NCBI Taxonomy" id="3056915"/>
    <lineage>
        <taxon>Bacteria</taxon>
        <taxon>Pseudomonadati</taxon>
        <taxon>Bacteroidota</taxon>
        <taxon>Flavobacteriia</taxon>
        <taxon>Flavobacteriales</taxon>
        <taxon>Flavobacteriaceae</taxon>
        <taxon>Robiginitalea</taxon>
    </lineage>
</organism>
<dbReference type="EMBL" id="JAUDUY010000001">
    <property type="protein sequence ID" value="MDM9630425.1"/>
    <property type="molecule type" value="Genomic_DNA"/>
</dbReference>
<name>A0ABT7WBZ1_9FLAO</name>
<keyword evidence="1" id="KW-0175">Coiled coil</keyword>
<accession>A0ABT7WBZ1</accession>
<dbReference type="InterPro" id="IPR029058">
    <property type="entry name" value="AB_hydrolase_fold"/>
</dbReference>
<comment type="caution">
    <text evidence="2">The sequence shown here is derived from an EMBL/GenBank/DDBJ whole genome shotgun (WGS) entry which is preliminary data.</text>
</comment>
<sequence>MEKEHLNPVRIFAICLMWIFFLSTPTLFAQVESAWPTGKVIDTVHLKDSSGDSYSLYLPENYQPSVPTPVLFVFDPAARGSLGVDTFREAAGSRGWIVVCSNVSRNGPYEKNFEQAGSLFSDVLTRFSIDPEMIFVAGFSGGARLATTLAVLSGQIRGVIACGAAFSPNAGQMPLPGVSFAFTGIVGTKDMNYQEIWKAGDWLDRIQVPHRLFFYDGVHSWPPRAHLQRAIDWMIMEAQDVGNLDTSLVLNAYETDKNIADTLYASGRFYESRWEYRQLKQQYPSLTDADDTSERLSQIEKSKDFKKEEKAFEEVRETEDRLRKQYSERFRSELDKNPLSVNIKWWSQQMQVLEKKYGESEIVAENNMYARIVNQLFAMPIEASEGFRRNEEVERSLYCNELLTVLFPDNGRFKIRMAEDLARLNRPDKMIDILEDLRASGYSNTSYIRNNRFFKPYLDRPDFPFK</sequence>
<gene>
    <name evidence="2" type="ORF">QU605_03030</name>
</gene>
<feature type="coiled-coil region" evidence="1">
    <location>
        <begin position="289"/>
        <end position="325"/>
    </location>
</feature>
<dbReference type="Proteomes" id="UP001174839">
    <property type="component" value="Unassembled WGS sequence"/>
</dbReference>
<dbReference type="RefSeq" id="WP_289723782.1">
    <property type="nucleotide sequence ID" value="NZ_JAUDUY010000001.1"/>
</dbReference>